<dbReference type="InterPro" id="IPR021773">
    <property type="entry name" value="TPC11"/>
</dbReference>
<dbReference type="Proteomes" id="UP001374579">
    <property type="component" value="Unassembled WGS sequence"/>
</dbReference>
<dbReference type="Pfam" id="PF23036">
    <property type="entry name" value="TRAPPC10_1st"/>
    <property type="match status" value="1"/>
</dbReference>
<reference evidence="9 10" key="1">
    <citation type="submission" date="2024-02" db="EMBL/GenBank/DDBJ databases">
        <title>Chromosome-scale genome assembly of the rough periwinkle Littorina saxatilis.</title>
        <authorList>
            <person name="De Jode A."/>
            <person name="Faria R."/>
            <person name="Formenti G."/>
            <person name="Sims Y."/>
            <person name="Smith T.P."/>
            <person name="Tracey A."/>
            <person name="Wood J.M.D."/>
            <person name="Zagrodzka Z.B."/>
            <person name="Johannesson K."/>
            <person name="Butlin R.K."/>
            <person name="Leder E.H."/>
        </authorList>
    </citation>
    <scope>NUCLEOTIDE SEQUENCE [LARGE SCALE GENOMIC DNA]</scope>
    <source>
        <strain evidence="9">Snail1</strain>
        <tissue evidence="9">Muscle</tissue>
    </source>
</reference>
<sequence>MEAKPIITCHGNQTLFSSLHPAVVNGLPKDVCEWRRSFGRAPRSVQLEGSFVPYDPDILPEEDTKTLVSRPYFHIYWTDCDLDSYKQTVRDDLAEWQAALKARSIPDWMIVVVVPDESKVKAKILPRSSVIDKVRSDFCSKQPDRSVVLIEPLKAEQKSVESWNQFFHKLRALLLQAYNRHLNKYEENMRSLREKRNEAGWTYFDYFSVQEELGFMLEVLGLREDALIQYDELDAMFDQFVENHASGAPVTWLSPLVKPCTSWSGLSLAKPIDLDLRDRVKRTLTSLLEFRNYLFCRQAALLFAMGRAWEVAERAFDFLRNTVSEMKALEVKIPEGGLQCWVVLSGLEVLAACQKHETGQVDRCSIFTAHLWDYIRAKLKELGQLCSLMPGMEPTSEQLNQVLDLKGGMALSHDQETVGDVPPVDKLHEALSSPGLFKKHYLEMCELAMGTYKHISRFRSARKIGRELANFYMKIGEPQKAEGFLMDAVKMYGREGWDSLSHATMRELAACQKLMGDTKRFVVTACNVAGSSYLPDADRKQHLSEALQVLDSDDRVELGGSRLIDTTQLRLNKPTVKVDDEVSMTIHLHSHFPQPLTCDSVHLALSPCLAHHMEEASNQSDPPLSQEAVTVTMDTHTPSPSCSLRRGFPHNIQAKALYEQRQGRLVASGITSDVAFDLLKRTDSVPMTTELGDAVVRADYENSLCATSVSLRPGDNELTLTMKAREEGWYSPSQMCVSVKGLEILLPVATTALRLHVACYRPAFTLTPNHTDAFVAGIEQAGTLTLHTGSQSMEHPTSATLQCSNPVTITPTQGGTGGQVSLPPQPPHSTISVDVSVFLPLHAATGDDGSVCAPQVECRVEGWGDPVQGNMSFVVPLSASHRVYTARDKKYIQIRLESRVGVAVTVTKPQVSGRGATFTFLNPGDHWVVCGQQTVSLVWEVTADRDQEETEVSVTFTCDFACDLDLAKELRTFSYSCCLGQFQTWYVVEYNLSGEATITAPVPGTQLSSRSMKVAGFQSGITYPLYLTVTPVTARCSAPRHQQLVYRVTADSTVWALAGKTTGVFSVGEKPFRASLRVIPLAAGYQHLPRVQLYRHKGAKPSAADIWVKRAEAECRSIDSEEDSPPSEEPDLEEDLDPNADLEDFSRGRVYNASLAKQVHVFPTPASSDIEVTMVTE</sequence>
<dbReference type="GO" id="GO:0006891">
    <property type="term" value="P:intra-Golgi vesicle-mediated transport"/>
    <property type="evidence" value="ECO:0007669"/>
    <property type="project" value="TreeGrafter"/>
</dbReference>
<evidence type="ECO:0000313" key="10">
    <source>
        <dbReference type="Proteomes" id="UP001374579"/>
    </source>
</evidence>
<evidence type="ECO:0000259" key="7">
    <source>
        <dbReference type="Pfam" id="PF12584"/>
    </source>
</evidence>
<keyword evidence="2" id="KW-0813">Transport</keyword>
<comment type="subcellular location">
    <subcellularLocation>
        <location evidence="1">Golgi apparatus</location>
    </subcellularLocation>
</comment>
<dbReference type="PANTHER" id="PTHR13251:SF3">
    <property type="entry name" value="TRAFFICKING PROTEIN PARTICLE COMPLEX SUBUNIT 10"/>
    <property type="match status" value="1"/>
</dbReference>
<dbReference type="PANTHER" id="PTHR13251">
    <property type="entry name" value="EPILEPSY HOLOPROSENCEPHALY CANDIDATE 1/TMEM1"/>
    <property type="match status" value="1"/>
</dbReference>
<gene>
    <name evidence="9" type="ORF">V1264_015359</name>
</gene>
<evidence type="ECO:0000313" key="9">
    <source>
        <dbReference type="EMBL" id="KAK7107426.1"/>
    </source>
</evidence>
<dbReference type="EMBL" id="JBAMIC010000004">
    <property type="protein sequence ID" value="KAK7107426.1"/>
    <property type="molecule type" value="Genomic_DNA"/>
</dbReference>
<feature type="domain" description="TRAPPC10/Trs130 N-terminal" evidence="8">
    <location>
        <begin position="2"/>
        <end position="312"/>
    </location>
</feature>
<dbReference type="InterPro" id="IPR022233">
    <property type="entry name" value="TRAPPC10/Trs130_C"/>
</dbReference>
<comment type="caution">
    <text evidence="9">The sequence shown here is derived from an EMBL/GenBank/DDBJ whole genome shotgun (WGS) entry which is preliminary data.</text>
</comment>
<dbReference type="AlphaFoldDB" id="A0AAN9BJH8"/>
<evidence type="ECO:0000259" key="8">
    <source>
        <dbReference type="Pfam" id="PF23036"/>
    </source>
</evidence>
<dbReference type="GO" id="GO:0005829">
    <property type="term" value="C:cytosol"/>
    <property type="evidence" value="ECO:0007669"/>
    <property type="project" value="GOC"/>
</dbReference>
<protein>
    <recommendedName>
        <fullName evidence="11">Trafficking protein particle complex subunit 10</fullName>
    </recommendedName>
</protein>
<keyword evidence="4" id="KW-0175">Coiled coil</keyword>
<keyword evidence="10" id="KW-1185">Reference proteome</keyword>
<keyword evidence="3" id="KW-0333">Golgi apparatus</keyword>
<evidence type="ECO:0000256" key="2">
    <source>
        <dbReference type="ARBA" id="ARBA00022448"/>
    </source>
</evidence>
<feature type="coiled-coil region" evidence="4">
    <location>
        <begin position="175"/>
        <end position="202"/>
    </location>
</feature>
<dbReference type="InterPro" id="IPR056913">
    <property type="entry name" value="TRAPPC10/Trs130_N"/>
</dbReference>
<evidence type="ECO:0000256" key="4">
    <source>
        <dbReference type="SAM" id="Coils"/>
    </source>
</evidence>
<name>A0AAN9BJH8_9CAEN</name>
<feature type="domain" description="Trafficking protein particle complex subunit 11" evidence="6">
    <location>
        <begin position="453"/>
        <end position="527"/>
    </location>
</feature>
<feature type="compositionally biased region" description="Acidic residues" evidence="5">
    <location>
        <begin position="1120"/>
        <end position="1143"/>
    </location>
</feature>
<dbReference type="Pfam" id="PF11817">
    <property type="entry name" value="Foie-gras_1"/>
    <property type="match status" value="1"/>
</dbReference>
<evidence type="ECO:0008006" key="11">
    <source>
        <dbReference type="Google" id="ProtNLM"/>
    </source>
</evidence>
<evidence type="ECO:0000256" key="1">
    <source>
        <dbReference type="ARBA" id="ARBA00004555"/>
    </source>
</evidence>
<dbReference type="Pfam" id="PF12584">
    <property type="entry name" value="TRAPPC10"/>
    <property type="match status" value="1"/>
</dbReference>
<evidence type="ECO:0000256" key="5">
    <source>
        <dbReference type="SAM" id="MobiDB-lite"/>
    </source>
</evidence>
<dbReference type="GO" id="GO:0034498">
    <property type="term" value="P:early endosome to Golgi transport"/>
    <property type="evidence" value="ECO:0007669"/>
    <property type="project" value="TreeGrafter"/>
</dbReference>
<evidence type="ECO:0000259" key="6">
    <source>
        <dbReference type="Pfam" id="PF11817"/>
    </source>
</evidence>
<proteinExistence type="predicted"/>
<evidence type="ECO:0000256" key="3">
    <source>
        <dbReference type="ARBA" id="ARBA00023034"/>
    </source>
</evidence>
<dbReference type="GO" id="GO:1990071">
    <property type="term" value="C:TRAPPII protein complex"/>
    <property type="evidence" value="ECO:0007669"/>
    <property type="project" value="InterPro"/>
</dbReference>
<accession>A0AAN9BJH8</accession>
<feature type="region of interest" description="Disordered" evidence="5">
    <location>
        <begin position="1116"/>
        <end position="1143"/>
    </location>
</feature>
<feature type="domain" description="TRAPPC10/Trs130 C-terminal" evidence="7">
    <location>
        <begin position="1038"/>
        <end position="1161"/>
    </location>
</feature>
<organism evidence="9 10">
    <name type="scientific">Littorina saxatilis</name>
    <dbReference type="NCBI Taxonomy" id="31220"/>
    <lineage>
        <taxon>Eukaryota</taxon>
        <taxon>Metazoa</taxon>
        <taxon>Spiralia</taxon>
        <taxon>Lophotrochozoa</taxon>
        <taxon>Mollusca</taxon>
        <taxon>Gastropoda</taxon>
        <taxon>Caenogastropoda</taxon>
        <taxon>Littorinimorpha</taxon>
        <taxon>Littorinoidea</taxon>
        <taxon>Littorinidae</taxon>
        <taxon>Littorina</taxon>
    </lineage>
</organism>
<dbReference type="InterPro" id="IPR045126">
    <property type="entry name" value="TRAPPC10/Trs130"/>
</dbReference>